<organism evidence="1 2">
    <name type="scientific">Recurvomyces mirabilis</name>
    <dbReference type="NCBI Taxonomy" id="574656"/>
    <lineage>
        <taxon>Eukaryota</taxon>
        <taxon>Fungi</taxon>
        <taxon>Dikarya</taxon>
        <taxon>Ascomycota</taxon>
        <taxon>Pezizomycotina</taxon>
        <taxon>Dothideomycetes</taxon>
        <taxon>Dothideomycetidae</taxon>
        <taxon>Mycosphaerellales</taxon>
        <taxon>Teratosphaeriaceae</taxon>
        <taxon>Recurvomyces</taxon>
    </lineage>
</organism>
<reference evidence="1" key="1">
    <citation type="submission" date="2023-07" db="EMBL/GenBank/DDBJ databases">
        <title>Black Yeasts Isolated from many extreme environments.</title>
        <authorList>
            <person name="Coleine C."/>
            <person name="Stajich J.E."/>
            <person name="Selbmann L."/>
        </authorList>
    </citation>
    <scope>NUCLEOTIDE SEQUENCE</scope>
    <source>
        <strain evidence="1">CCFEE 5485</strain>
    </source>
</reference>
<name>A0AAE0TN46_9PEZI</name>
<accession>A0AAE0TN46</accession>
<dbReference type="SUPFAM" id="SSF56112">
    <property type="entry name" value="Protein kinase-like (PK-like)"/>
    <property type="match status" value="1"/>
</dbReference>
<proteinExistence type="predicted"/>
<comment type="caution">
    <text evidence="1">The sequence shown here is derived from an EMBL/GenBank/DDBJ whole genome shotgun (WGS) entry which is preliminary data.</text>
</comment>
<protein>
    <recommendedName>
        <fullName evidence="3">Protein kinase domain-containing protein</fullName>
    </recommendedName>
</protein>
<dbReference type="Proteomes" id="UP001274830">
    <property type="component" value="Unassembled WGS sequence"/>
</dbReference>
<evidence type="ECO:0008006" key="3">
    <source>
        <dbReference type="Google" id="ProtNLM"/>
    </source>
</evidence>
<gene>
    <name evidence="1" type="ORF">LTR78_010241</name>
</gene>
<keyword evidence="2" id="KW-1185">Reference proteome</keyword>
<evidence type="ECO:0000313" key="2">
    <source>
        <dbReference type="Proteomes" id="UP001274830"/>
    </source>
</evidence>
<dbReference type="AlphaFoldDB" id="A0AAE0TN46"/>
<sequence length="325" mass="36627">MANLIRMLFGVPPSVVLFPSTLCSESRPQREVQYEFWRPDDGDPPQDRLNYAAPIYEQLALTGPLPQCFVQYLGRINTCYRVERFEPGPMPYVLPKAEEADRILALYQRWALQSLAALNFMHDRGIILNAVDSSSLWLRNDLSIAIANLVDAGSVQLGIEAGIQGCNTIDSPWRHHPISLNNTAGGIYAGHVKVDLFDWATMVYAWFSHGRSPLDYDIHALQGQQNTEYEYRLLLERQNLVSLLQYHQWPILDDSILGPILLGAWQGQYENTAAALQDTRAMLQSCGRRLAPGTEGDIVGFGWPDAFEFVKDNHGRNAKLRLRAG</sequence>
<evidence type="ECO:0000313" key="1">
    <source>
        <dbReference type="EMBL" id="KAK3669860.1"/>
    </source>
</evidence>
<dbReference type="InterPro" id="IPR011009">
    <property type="entry name" value="Kinase-like_dom_sf"/>
</dbReference>
<dbReference type="EMBL" id="JAUTXT010000069">
    <property type="protein sequence ID" value="KAK3669860.1"/>
    <property type="molecule type" value="Genomic_DNA"/>
</dbReference>